<evidence type="ECO:0000256" key="1">
    <source>
        <dbReference type="ARBA" id="ARBA00022801"/>
    </source>
</evidence>
<dbReference type="EMBL" id="MFIF01000001">
    <property type="protein sequence ID" value="OGF87714.1"/>
    <property type="molecule type" value="Genomic_DNA"/>
</dbReference>
<dbReference type="SMART" id="SM01027">
    <property type="entry name" value="Beta-Casp"/>
    <property type="match status" value="1"/>
</dbReference>
<dbReference type="InterPro" id="IPR050698">
    <property type="entry name" value="MBL"/>
</dbReference>
<dbReference type="GO" id="GO:0004521">
    <property type="term" value="F:RNA endonuclease activity"/>
    <property type="evidence" value="ECO:0007669"/>
    <property type="project" value="TreeGrafter"/>
</dbReference>
<dbReference type="CDD" id="cd16295">
    <property type="entry name" value="TTHA0252-CPSF-like_MBL-fold"/>
    <property type="match status" value="1"/>
</dbReference>
<dbReference type="SUPFAM" id="SSF56281">
    <property type="entry name" value="Metallo-hydrolase/oxidoreductase"/>
    <property type="match status" value="1"/>
</dbReference>
<dbReference type="InterPro" id="IPR036866">
    <property type="entry name" value="RibonucZ/Hydroxyglut_hydro"/>
</dbReference>
<evidence type="ECO:0000259" key="2">
    <source>
        <dbReference type="SMART" id="SM00849"/>
    </source>
</evidence>
<accession>A0A1F5XIG4</accession>
<dbReference type="PANTHER" id="PTHR11203">
    <property type="entry name" value="CLEAVAGE AND POLYADENYLATION SPECIFICITY FACTOR FAMILY MEMBER"/>
    <property type="match status" value="1"/>
</dbReference>
<feature type="domain" description="Beta-Casp" evidence="3">
    <location>
        <begin position="249"/>
        <end position="372"/>
    </location>
</feature>
<organism evidence="4 5">
    <name type="scientific">Candidatus Giovannonibacteria bacterium RIFCSPLOWO2_01_FULL_46_32</name>
    <dbReference type="NCBI Taxonomy" id="1798353"/>
    <lineage>
        <taxon>Bacteria</taxon>
        <taxon>Candidatus Giovannoniibacteriota</taxon>
    </lineage>
</organism>
<dbReference type="Gene3D" id="3.40.50.10890">
    <property type="match status" value="1"/>
</dbReference>
<dbReference type="PANTHER" id="PTHR11203:SF37">
    <property type="entry name" value="INTEGRATOR COMPLEX SUBUNIT 11"/>
    <property type="match status" value="1"/>
</dbReference>
<dbReference type="AlphaFoldDB" id="A0A1F5XIG4"/>
<comment type="caution">
    <text evidence="4">The sequence shown here is derived from an EMBL/GenBank/DDBJ whole genome shotgun (WGS) entry which is preliminary data.</text>
</comment>
<dbReference type="InterPro" id="IPR011108">
    <property type="entry name" value="RMMBL"/>
</dbReference>
<reference evidence="4 5" key="1">
    <citation type="journal article" date="2016" name="Nat. Commun.">
        <title>Thousands of microbial genomes shed light on interconnected biogeochemical processes in an aquifer system.</title>
        <authorList>
            <person name="Anantharaman K."/>
            <person name="Brown C.T."/>
            <person name="Hug L.A."/>
            <person name="Sharon I."/>
            <person name="Castelle C.J."/>
            <person name="Probst A.J."/>
            <person name="Thomas B.C."/>
            <person name="Singh A."/>
            <person name="Wilkins M.J."/>
            <person name="Karaoz U."/>
            <person name="Brodie E.L."/>
            <person name="Williams K.H."/>
            <person name="Hubbard S.S."/>
            <person name="Banfield J.F."/>
        </authorList>
    </citation>
    <scope>NUCLEOTIDE SEQUENCE [LARGE SCALE GENOMIC DNA]</scope>
</reference>
<sequence>MTKLSFYGAAQEVTGSCFLLDSGSASQRTRILIDCGLFQCPKFCDVRSHDPFKFDPKSIEALFATHAHVDHTGRIPKLIKEGFRGKIYSTHPTKDLAELMLKDSVGVMAKEAEREGNAIPYTEEDVGRAMSFWEGRNYHDKIQIGNFEVVFYDAGHVLGSAMVFVECPSTTLGMNKKVLFTGDLGNPANPLLNGFEKVLGAEILVLESTYGDREHEGIEEKKLKLERAIEQSVVRGGVLMIPAFSLEKTQELLWEISDMLRKKQVPNIPIFLDSPLAIRATEVYQKYYSYLNRAYVDKKSFSFLNFPQVHVALTTDESKKINDVPAPKVIIAGSGMSTGGRILHHERRYLQDPKSTILFIGYQAPGSLGRRIQDGANEVTLFGEKVPIRCHKETIYGYSAHPDYATLFEFVREKSDTLKKIYTTHGEPKSSLALVQKLRDNLGIPAFAPKYGESVEI</sequence>
<dbReference type="GO" id="GO:0016787">
    <property type="term" value="F:hydrolase activity"/>
    <property type="evidence" value="ECO:0007669"/>
    <property type="project" value="UniProtKB-KW"/>
</dbReference>
<dbReference type="Gene3D" id="3.60.15.10">
    <property type="entry name" value="Ribonuclease Z/Hydroxyacylglutathione hydrolase-like"/>
    <property type="match status" value="1"/>
</dbReference>
<name>A0A1F5XIG4_9BACT</name>
<feature type="domain" description="Metallo-beta-lactamase" evidence="2">
    <location>
        <begin position="14"/>
        <end position="244"/>
    </location>
</feature>
<evidence type="ECO:0000259" key="3">
    <source>
        <dbReference type="SMART" id="SM01027"/>
    </source>
</evidence>
<dbReference type="Pfam" id="PF00753">
    <property type="entry name" value="Lactamase_B"/>
    <property type="match status" value="1"/>
</dbReference>
<protein>
    <recommendedName>
        <fullName evidence="6">MBL fold hydrolase</fullName>
    </recommendedName>
</protein>
<evidence type="ECO:0008006" key="6">
    <source>
        <dbReference type="Google" id="ProtNLM"/>
    </source>
</evidence>
<keyword evidence="1" id="KW-0378">Hydrolase</keyword>
<dbReference type="Pfam" id="PF07521">
    <property type="entry name" value="RMMBL"/>
    <property type="match status" value="1"/>
</dbReference>
<gene>
    <name evidence="4" type="ORF">A3B19_02040</name>
</gene>
<dbReference type="SMART" id="SM00849">
    <property type="entry name" value="Lactamase_B"/>
    <property type="match status" value="1"/>
</dbReference>
<evidence type="ECO:0000313" key="5">
    <source>
        <dbReference type="Proteomes" id="UP000177346"/>
    </source>
</evidence>
<dbReference type="Proteomes" id="UP000177346">
    <property type="component" value="Unassembled WGS sequence"/>
</dbReference>
<dbReference type="Pfam" id="PF10996">
    <property type="entry name" value="Beta-Casp"/>
    <property type="match status" value="1"/>
</dbReference>
<dbReference type="InterPro" id="IPR001279">
    <property type="entry name" value="Metallo-B-lactamas"/>
</dbReference>
<evidence type="ECO:0000313" key="4">
    <source>
        <dbReference type="EMBL" id="OGF87714.1"/>
    </source>
</evidence>
<proteinExistence type="predicted"/>
<dbReference type="InterPro" id="IPR022712">
    <property type="entry name" value="Beta_Casp"/>
</dbReference>